<evidence type="ECO:0008006" key="4">
    <source>
        <dbReference type="Google" id="ProtNLM"/>
    </source>
</evidence>
<evidence type="ECO:0000256" key="1">
    <source>
        <dbReference type="SAM" id="MobiDB-lite"/>
    </source>
</evidence>
<proteinExistence type="predicted"/>
<organism evidence="2 3">
    <name type="scientific">Xylaria multiplex</name>
    <dbReference type="NCBI Taxonomy" id="323545"/>
    <lineage>
        <taxon>Eukaryota</taxon>
        <taxon>Fungi</taxon>
        <taxon>Dikarya</taxon>
        <taxon>Ascomycota</taxon>
        <taxon>Pezizomycotina</taxon>
        <taxon>Sordariomycetes</taxon>
        <taxon>Xylariomycetidae</taxon>
        <taxon>Xylariales</taxon>
        <taxon>Xylariaceae</taxon>
        <taxon>Xylaria</taxon>
    </lineage>
</organism>
<reference evidence="2 3" key="1">
    <citation type="submission" date="2019-12" db="EMBL/GenBank/DDBJ databases">
        <title>Draft genome sequence of the ascomycete Xylaria multiplex DSM 110363.</title>
        <authorList>
            <person name="Buettner E."/>
            <person name="Kellner H."/>
        </authorList>
    </citation>
    <scope>NUCLEOTIDE SEQUENCE [LARGE SCALE GENOMIC DNA]</scope>
    <source>
        <strain evidence="2 3">DSM 110363</strain>
    </source>
</reference>
<sequence>MAGKKQASSRGASKSTSTRPSQKPGPQQPATTTQTPERAESAEELRRQQTLLDVFSNTFRDVLGAADFSAQLQAVKTALFNRDFEGAFARGEAALDVYAARWSPTRALCYARVLRGLDSHLKDLARNTSDHSSRSAVDRDAGDRDENAEVQPEDPTTATEHGGAERGAESRPLRILAIGGAAAEIVAFADYISSHDNGTSPRVEVTLFDIGPWGSIVRRLHTALTSTPPISRYASASARSANKALVAAESLQSRFVQKDILSLDEAELSALISGQAMLITLLFTLNELYTASGIKRTTSFLRLLSALAPENTLLLVIDSPGSYSEAAVGRDAKRYPMQWLLDHTLVPPAPNPRREMPGDAGEREPGCKWEKIESCDSVWFRVAEGLRYPIPLENMRYQMHLYRASIS</sequence>
<feature type="compositionally biased region" description="Polar residues" evidence="1">
    <location>
        <begin position="1"/>
        <end position="21"/>
    </location>
</feature>
<dbReference type="AlphaFoldDB" id="A0A7C8ITL6"/>
<feature type="compositionally biased region" description="Low complexity" evidence="1">
    <location>
        <begin position="22"/>
        <end position="36"/>
    </location>
</feature>
<accession>A0A7C8ITL6</accession>
<dbReference type="InParanoid" id="A0A7C8ITL6"/>
<feature type="region of interest" description="Disordered" evidence="1">
    <location>
        <begin position="126"/>
        <end position="169"/>
    </location>
</feature>
<evidence type="ECO:0000313" key="2">
    <source>
        <dbReference type="EMBL" id="KAF2969603.1"/>
    </source>
</evidence>
<dbReference type="InterPro" id="IPR021463">
    <property type="entry name" value="Methyltransf_34"/>
</dbReference>
<evidence type="ECO:0000313" key="3">
    <source>
        <dbReference type="Proteomes" id="UP000481858"/>
    </source>
</evidence>
<feature type="region of interest" description="Disordered" evidence="1">
    <location>
        <begin position="1"/>
        <end position="45"/>
    </location>
</feature>
<dbReference type="Pfam" id="PF11312">
    <property type="entry name" value="Methyltransf_34"/>
    <property type="match status" value="1"/>
</dbReference>
<dbReference type="OrthoDB" id="6419443at2759"/>
<feature type="compositionally biased region" description="Basic and acidic residues" evidence="1">
    <location>
        <begin position="126"/>
        <end position="147"/>
    </location>
</feature>
<name>A0A7C8ITL6_9PEZI</name>
<comment type="caution">
    <text evidence="2">The sequence shown here is derived from an EMBL/GenBank/DDBJ whole genome shotgun (WGS) entry which is preliminary data.</text>
</comment>
<dbReference type="EMBL" id="WUBL01000034">
    <property type="protein sequence ID" value="KAF2969603.1"/>
    <property type="molecule type" value="Genomic_DNA"/>
</dbReference>
<protein>
    <recommendedName>
        <fullName evidence="4">25S rRNA (Uridine(2843)-N(3))-methyltransferase</fullName>
    </recommendedName>
</protein>
<dbReference type="Proteomes" id="UP000481858">
    <property type="component" value="Unassembled WGS sequence"/>
</dbReference>
<gene>
    <name evidence="2" type="ORF">GQX73_g3980</name>
</gene>
<keyword evidence="3" id="KW-1185">Reference proteome</keyword>
<dbReference type="FunCoup" id="A0A7C8ITL6">
    <property type="interactions" value="27"/>
</dbReference>